<dbReference type="InterPro" id="IPR000064">
    <property type="entry name" value="NLP_P60_dom"/>
</dbReference>
<dbReference type="PANTHER" id="PTHR47053">
    <property type="entry name" value="MUREIN DD-ENDOPEPTIDASE MEPH-RELATED"/>
    <property type="match status" value="1"/>
</dbReference>
<evidence type="ECO:0000256" key="5">
    <source>
        <dbReference type="SAM" id="SignalP"/>
    </source>
</evidence>
<dbReference type="RefSeq" id="WP_377904038.1">
    <property type="nucleotide sequence ID" value="NZ_JBHRZS010000006.1"/>
</dbReference>
<name>A0ABV8AP69_9BACT</name>
<dbReference type="Gene3D" id="3.90.1720.10">
    <property type="entry name" value="endopeptidase domain like (from Nostoc punctiforme)"/>
    <property type="match status" value="1"/>
</dbReference>
<dbReference type="Pfam" id="PF00877">
    <property type="entry name" value="NLPC_P60"/>
    <property type="match status" value="1"/>
</dbReference>
<gene>
    <name evidence="7" type="ORF">ACFOSV_05060</name>
</gene>
<comment type="similarity">
    <text evidence="1">Belongs to the peptidase C40 family.</text>
</comment>
<evidence type="ECO:0000313" key="8">
    <source>
        <dbReference type="Proteomes" id="UP001595805"/>
    </source>
</evidence>
<keyword evidence="5" id="KW-0732">Signal</keyword>
<keyword evidence="8" id="KW-1185">Reference proteome</keyword>
<dbReference type="PANTHER" id="PTHR47053:SF1">
    <property type="entry name" value="MUREIN DD-ENDOPEPTIDASE MEPH-RELATED"/>
    <property type="match status" value="1"/>
</dbReference>
<proteinExistence type="inferred from homology"/>
<evidence type="ECO:0000313" key="7">
    <source>
        <dbReference type="EMBL" id="MFC3879529.1"/>
    </source>
</evidence>
<dbReference type="SUPFAM" id="SSF54001">
    <property type="entry name" value="Cysteine proteinases"/>
    <property type="match status" value="1"/>
</dbReference>
<feature type="domain" description="NlpC/P60" evidence="6">
    <location>
        <begin position="32"/>
        <end position="159"/>
    </location>
</feature>
<dbReference type="InterPro" id="IPR051202">
    <property type="entry name" value="Peptidase_C40"/>
</dbReference>
<evidence type="ECO:0000256" key="3">
    <source>
        <dbReference type="ARBA" id="ARBA00022801"/>
    </source>
</evidence>
<evidence type="ECO:0000256" key="2">
    <source>
        <dbReference type="ARBA" id="ARBA00022670"/>
    </source>
</evidence>
<feature type="signal peptide" evidence="5">
    <location>
        <begin position="1"/>
        <end position="24"/>
    </location>
</feature>
<dbReference type="Proteomes" id="UP001595805">
    <property type="component" value="Unassembled WGS sequence"/>
</dbReference>
<keyword evidence="4" id="KW-0788">Thiol protease</keyword>
<keyword evidence="2" id="KW-0645">Protease</keyword>
<dbReference type="EMBL" id="JBHRZS010000006">
    <property type="protein sequence ID" value="MFC3879529.1"/>
    <property type="molecule type" value="Genomic_DNA"/>
</dbReference>
<organism evidence="7 8">
    <name type="scientific">Algoriphagus namhaensis</name>
    <dbReference type="NCBI Taxonomy" id="915353"/>
    <lineage>
        <taxon>Bacteria</taxon>
        <taxon>Pseudomonadati</taxon>
        <taxon>Bacteroidota</taxon>
        <taxon>Cytophagia</taxon>
        <taxon>Cytophagales</taxon>
        <taxon>Cyclobacteriaceae</taxon>
        <taxon>Algoriphagus</taxon>
    </lineage>
</organism>
<evidence type="ECO:0000256" key="1">
    <source>
        <dbReference type="ARBA" id="ARBA00007074"/>
    </source>
</evidence>
<dbReference type="PROSITE" id="PS51257">
    <property type="entry name" value="PROKAR_LIPOPROTEIN"/>
    <property type="match status" value="1"/>
</dbReference>
<keyword evidence="3" id="KW-0378">Hydrolase</keyword>
<accession>A0ABV8AP69</accession>
<sequence>MGIRSSSFAFTLFAFLVILSTSCASKKKTAGAEPFEVVINTARSYTGTPYKFGGTTRSGMDCSALIYHSFYPVGVTMPRMSADQSQMGKKISKNDIKPGDLLFFATSRKRKKVTHAGIATEVSRGQVRFIHSSTSLGVSEDYLSNNYWSKAFLFARRVLD</sequence>
<reference evidence="8" key="1">
    <citation type="journal article" date="2019" name="Int. J. Syst. Evol. Microbiol.">
        <title>The Global Catalogue of Microorganisms (GCM) 10K type strain sequencing project: providing services to taxonomists for standard genome sequencing and annotation.</title>
        <authorList>
            <consortium name="The Broad Institute Genomics Platform"/>
            <consortium name="The Broad Institute Genome Sequencing Center for Infectious Disease"/>
            <person name="Wu L."/>
            <person name="Ma J."/>
        </authorList>
    </citation>
    <scope>NUCLEOTIDE SEQUENCE [LARGE SCALE GENOMIC DNA]</scope>
    <source>
        <strain evidence="8">CCUG 60523</strain>
    </source>
</reference>
<feature type="chain" id="PRO_5046477333" evidence="5">
    <location>
        <begin position="25"/>
        <end position="160"/>
    </location>
</feature>
<dbReference type="InterPro" id="IPR038765">
    <property type="entry name" value="Papain-like_cys_pep_sf"/>
</dbReference>
<evidence type="ECO:0000259" key="6">
    <source>
        <dbReference type="PROSITE" id="PS51935"/>
    </source>
</evidence>
<comment type="caution">
    <text evidence="7">The sequence shown here is derived from an EMBL/GenBank/DDBJ whole genome shotgun (WGS) entry which is preliminary data.</text>
</comment>
<evidence type="ECO:0000256" key="4">
    <source>
        <dbReference type="ARBA" id="ARBA00022807"/>
    </source>
</evidence>
<dbReference type="PROSITE" id="PS51935">
    <property type="entry name" value="NLPC_P60"/>
    <property type="match status" value="1"/>
</dbReference>
<protein>
    <submittedName>
        <fullName evidence="7">C40 family peptidase</fullName>
    </submittedName>
</protein>